<evidence type="ECO:0000313" key="1">
    <source>
        <dbReference type="EMBL" id="EDX73868.1"/>
    </source>
</evidence>
<organism evidence="1 2">
    <name type="scientific">Coleofasciculus chthonoplastes PCC 7420</name>
    <dbReference type="NCBI Taxonomy" id="118168"/>
    <lineage>
        <taxon>Bacteria</taxon>
        <taxon>Bacillati</taxon>
        <taxon>Cyanobacteriota</taxon>
        <taxon>Cyanophyceae</taxon>
        <taxon>Coleofasciculales</taxon>
        <taxon>Coleofasciculaceae</taxon>
        <taxon>Coleofasciculus</taxon>
    </lineage>
</organism>
<evidence type="ECO:0000313" key="2">
    <source>
        <dbReference type="Proteomes" id="UP000003835"/>
    </source>
</evidence>
<dbReference type="AlphaFoldDB" id="B4VVN5"/>
<protein>
    <submittedName>
        <fullName evidence="1">Uncharacterized protein</fullName>
    </submittedName>
</protein>
<sequence>MGIHQCIFDNALLVSFSQMNRFAIAFRESIAEYILSMFLL</sequence>
<reference evidence="1 2" key="1">
    <citation type="submission" date="2008-07" db="EMBL/GenBank/DDBJ databases">
        <authorList>
            <person name="Tandeau de Marsac N."/>
            <person name="Ferriera S."/>
            <person name="Johnson J."/>
            <person name="Kravitz S."/>
            <person name="Beeson K."/>
            <person name="Sutton G."/>
            <person name="Rogers Y.-H."/>
            <person name="Friedman R."/>
            <person name="Frazier M."/>
            <person name="Venter J.C."/>
        </authorList>
    </citation>
    <scope>NUCLEOTIDE SEQUENCE [LARGE SCALE GENOMIC DNA]</scope>
    <source>
        <strain evidence="1 2">PCC 7420</strain>
    </source>
</reference>
<keyword evidence="2" id="KW-1185">Reference proteome</keyword>
<dbReference type="EMBL" id="DS989855">
    <property type="protein sequence ID" value="EDX73868.1"/>
    <property type="molecule type" value="Genomic_DNA"/>
</dbReference>
<dbReference type="HOGENOM" id="CLU_3287890_0_0_3"/>
<name>B4VVN5_9CYAN</name>
<gene>
    <name evidence="1" type="ORF">MC7420_5748</name>
</gene>
<proteinExistence type="predicted"/>
<dbReference type="Proteomes" id="UP000003835">
    <property type="component" value="Unassembled WGS sequence"/>
</dbReference>
<accession>B4VVN5</accession>